<name>A0A0K1LL53_9CAUD</name>
<dbReference type="OrthoDB" id="33358at10239"/>
<reference evidence="1 2" key="1">
    <citation type="journal article" date="2016" name="Genome Announc.">
        <title>Complete Genome Sequences of Five Bacteriophages That Infect Rhodobacter capsulatus.</title>
        <authorList>
            <person name="Bollivar D.W."/>
            <person name="Bernardoni B."/>
            <person name="Bockman M.R."/>
            <person name="Miller B.M."/>
            <person name="Russell D.A."/>
            <person name="Delesalle V.A."/>
            <person name="Krukonis G.P."/>
            <person name="Hatfull G.F."/>
            <person name="Cross M.R."/>
            <person name="Szewczyk M.M."/>
            <person name="Eppurath A."/>
        </authorList>
    </citation>
    <scope>NUCLEOTIDE SEQUENCE [LARGE SCALE GENOMIC DNA]</scope>
</reference>
<sequence>MTNVIAKTILAQLGGNRFVAMTGSKDFVATENGLTFKLAKVYNGISHVNVTLDCDDTYIVTFNKWNTRKLDMHIVARHVGIYCDMLQDLFTNETGLYTTL</sequence>
<dbReference type="EMBL" id="KR935215">
    <property type="protein sequence ID" value="AKU43227.1"/>
    <property type="molecule type" value="Genomic_DNA"/>
</dbReference>
<organism evidence="1 2">
    <name type="scientific">Rhodobacter phage RcSpartan</name>
    <dbReference type="NCBI Taxonomy" id="1662331"/>
    <lineage>
        <taxon>Viruses</taxon>
        <taxon>Duplodnaviria</taxon>
        <taxon>Heunggongvirae</taxon>
        <taxon>Uroviricota</taxon>
        <taxon>Caudoviricetes</taxon>
        <taxon>Titanvirus</taxon>
        <taxon>Titanvirus rcspartan</taxon>
    </lineage>
</organism>
<proteinExistence type="predicted"/>
<evidence type="ECO:0000313" key="2">
    <source>
        <dbReference type="Proteomes" id="UP000222205"/>
    </source>
</evidence>
<dbReference type="Proteomes" id="UP000222205">
    <property type="component" value="Segment"/>
</dbReference>
<accession>A0A0K1LL53</accession>
<keyword evidence="2" id="KW-1185">Reference proteome</keyword>
<evidence type="ECO:0000313" key="1">
    <source>
        <dbReference type="EMBL" id="AKU43227.1"/>
    </source>
</evidence>
<gene>
    <name evidence="1" type="ORF">RCSPARTAN_44</name>
</gene>
<protein>
    <submittedName>
        <fullName evidence="1">Uncharacterized protein</fullName>
    </submittedName>
</protein>